<dbReference type="Pfam" id="PF05701">
    <property type="entry name" value="WEMBL"/>
    <property type="match status" value="1"/>
</dbReference>
<dbReference type="GO" id="GO:0009903">
    <property type="term" value="P:chloroplast avoidance movement"/>
    <property type="evidence" value="ECO:0007669"/>
    <property type="project" value="TreeGrafter"/>
</dbReference>
<feature type="coiled-coil region" evidence="3">
    <location>
        <begin position="156"/>
        <end position="229"/>
    </location>
</feature>
<dbReference type="Proteomes" id="UP000289340">
    <property type="component" value="Chromosome 18"/>
</dbReference>
<protein>
    <submittedName>
        <fullName evidence="5">Protein PLASTID MOVEMENT IMPAIRED 2 isoform B</fullName>
    </submittedName>
</protein>
<gene>
    <name evidence="5" type="ORF">D0Y65_049936</name>
</gene>
<evidence type="ECO:0000313" key="5">
    <source>
        <dbReference type="EMBL" id="RZB54262.1"/>
    </source>
</evidence>
<feature type="coiled-coil region" evidence="3">
    <location>
        <begin position="366"/>
        <end position="428"/>
    </location>
</feature>
<evidence type="ECO:0000256" key="2">
    <source>
        <dbReference type="ARBA" id="ARBA00023054"/>
    </source>
</evidence>
<dbReference type="GO" id="GO:0005829">
    <property type="term" value="C:cytosol"/>
    <property type="evidence" value="ECO:0007669"/>
    <property type="project" value="TreeGrafter"/>
</dbReference>
<name>A0A445FZA1_GLYSO</name>
<reference evidence="5 6" key="1">
    <citation type="submission" date="2018-09" db="EMBL/GenBank/DDBJ databases">
        <title>A high-quality reference genome of wild soybean provides a powerful tool to mine soybean genomes.</title>
        <authorList>
            <person name="Xie M."/>
            <person name="Chung C.Y.L."/>
            <person name="Li M.-W."/>
            <person name="Wong F.-L."/>
            <person name="Chan T.-F."/>
            <person name="Lam H.-M."/>
        </authorList>
    </citation>
    <scope>NUCLEOTIDE SEQUENCE [LARGE SCALE GENOMIC DNA]</scope>
    <source>
        <strain evidence="6">cv. W05</strain>
        <tissue evidence="5">Hypocotyl of etiolated seedlings</tissue>
    </source>
</reference>
<dbReference type="EMBL" id="QZWG01000018">
    <property type="protein sequence ID" value="RZB54262.1"/>
    <property type="molecule type" value="Genomic_DNA"/>
</dbReference>
<proteinExistence type="inferred from homology"/>
<feature type="region of interest" description="Disordered" evidence="4">
    <location>
        <begin position="575"/>
        <end position="611"/>
    </location>
</feature>
<feature type="compositionally biased region" description="Low complexity" evidence="4">
    <location>
        <begin position="599"/>
        <end position="611"/>
    </location>
</feature>
<comment type="caution">
    <text evidence="5">The sequence shown here is derived from an EMBL/GenBank/DDBJ whole genome shotgun (WGS) entry which is preliminary data.</text>
</comment>
<keyword evidence="2 3" id="KW-0175">Coiled coil</keyword>
<feature type="coiled-coil region" evidence="3">
    <location>
        <begin position="282"/>
        <end position="330"/>
    </location>
</feature>
<comment type="similarity">
    <text evidence="1">Belongs to the WEB family.</text>
</comment>
<evidence type="ECO:0000256" key="3">
    <source>
        <dbReference type="SAM" id="Coils"/>
    </source>
</evidence>
<evidence type="ECO:0000256" key="1">
    <source>
        <dbReference type="ARBA" id="ARBA00005485"/>
    </source>
</evidence>
<evidence type="ECO:0000256" key="4">
    <source>
        <dbReference type="SAM" id="MobiDB-lite"/>
    </source>
</evidence>
<dbReference type="PANTHER" id="PTHR32054">
    <property type="entry name" value="HEAVY CHAIN, PUTATIVE, EXPRESSED-RELATED-RELATED"/>
    <property type="match status" value="1"/>
</dbReference>
<dbReference type="AlphaFoldDB" id="A0A445FZA1"/>
<evidence type="ECO:0000313" key="6">
    <source>
        <dbReference type="Proteomes" id="UP000289340"/>
    </source>
</evidence>
<sequence length="665" mass="75397">MDGVKLGSKRVGSVNAAVNFYDDKKPSSRTKELHRARRDIGRYKESKWTAESAKAQAESELSNAKKTANHLSSMIEESNYKAKTQMRDVERLEKWGKGQHGTIVVAKRNENFEYAQVMRELEYLKKELFKLKLDVAYVMEQKSRAEKEIEASNSKMLSCLTTAEELRREIEEANEEQVLAELARIEASKELTDIETQRKQEANEFSFKLESTRRKLKEAIEEIDESKELEMKLAVTISDVDFLQNELKSVKEMDKRVQGDGSAKQLEGRFKKGEESEDSIVLQTITEELEAARKELALVREEGFQFMASLDVIRNELKHVTAETDRLKKKEGKVDSTVQNLNFKILRAKSKLEAVSAAEEKARSIVMSLSHTLEKLKTETEEAKKENEDVSQEVAATKEEIQKVELDIDTTEERLQGVMQELEVAKASEALALEKLKTLTESTMRERALTAQHSSMITISKFEYEYLTNHAASAEEIADKKVAAAEAWIEALKASEKEILMETKIAQRELKESKLEQELEVYTKEKMLSRRVSSSEELDNWPRKREKSSSKNFQRALSRKSIKLNGTITPARGAKFQKTASPAARHISPFTIKKRKKNSTGGSLSSDSRGSSSYVLNNIQLASLNKWLIPAVRADDEVKDACRMLTPCTNIVKFTVTAKSSGKPI</sequence>
<dbReference type="InterPro" id="IPR008545">
    <property type="entry name" value="Web"/>
</dbReference>
<dbReference type="PANTHER" id="PTHR32054:SF2">
    <property type="entry name" value="PROTEIN PLASTID MOVEMENT IMPAIRED 2"/>
    <property type="match status" value="1"/>
</dbReference>
<organism evidence="5 6">
    <name type="scientific">Glycine soja</name>
    <name type="common">Wild soybean</name>
    <dbReference type="NCBI Taxonomy" id="3848"/>
    <lineage>
        <taxon>Eukaryota</taxon>
        <taxon>Viridiplantae</taxon>
        <taxon>Streptophyta</taxon>
        <taxon>Embryophyta</taxon>
        <taxon>Tracheophyta</taxon>
        <taxon>Spermatophyta</taxon>
        <taxon>Magnoliopsida</taxon>
        <taxon>eudicotyledons</taxon>
        <taxon>Gunneridae</taxon>
        <taxon>Pentapetalae</taxon>
        <taxon>rosids</taxon>
        <taxon>fabids</taxon>
        <taxon>Fabales</taxon>
        <taxon>Fabaceae</taxon>
        <taxon>Papilionoideae</taxon>
        <taxon>50 kb inversion clade</taxon>
        <taxon>NPAAA clade</taxon>
        <taxon>indigoferoid/millettioid clade</taxon>
        <taxon>Phaseoleae</taxon>
        <taxon>Glycine</taxon>
        <taxon>Glycine subgen. Soja</taxon>
    </lineage>
</organism>
<feature type="compositionally biased region" description="Basic and acidic residues" evidence="4">
    <location>
        <begin position="540"/>
        <end position="549"/>
    </location>
</feature>
<keyword evidence="6" id="KW-1185">Reference proteome</keyword>
<accession>A0A445FZA1</accession>
<dbReference type="GO" id="GO:0009904">
    <property type="term" value="P:chloroplast accumulation movement"/>
    <property type="evidence" value="ECO:0007669"/>
    <property type="project" value="TreeGrafter"/>
</dbReference>
<feature type="region of interest" description="Disordered" evidence="4">
    <location>
        <begin position="533"/>
        <end position="554"/>
    </location>
</feature>